<dbReference type="InterPro" id="IPR029024">
    <property type="entry name" value="TerB-like"/>
</dbReference>
<gene>
    <name evidence="2" type="ORF">FNK824_LOCUS35394</name>
</gene>
<protein>
    <recommendedName>
        <fullName evidence="1">Co-chaperone DjlA N-terminal domain-containing protein</fullName>
    </recommendedName>
</protein>
<dbReference type="Proteomes" id="UP000663874">
    <property type="component" value="Unassembled WGS sequence"/>
</dbReference>
<evidence type="ECO:0000259" key="1">
    <source>
        <dbReference type="Pfam" id="PF05099"/>
    </source>
</evidence>
<dbReference type="InterPro" id="IPR007791">
    <property type="entry name" value="DjlA_N"/>
</dbReference>
<dbReference type="Gene3D" id="1.10.3680.10">
    <property type="entry name" value="TerB-like"/>
    <property type="match status" value="1"/>
</dbReference>
<sequence length="177" mass="19936">MDSSTINERTAKWMWKAMRDQEILISQAKEGASEWYSKLLANVAGADGTFSPPERHWIIGNRAAFGASEKLLTELEKYEPSADELEQLLSDKYKQYIPLVNRITIYESFQAASADGELHAAERKAITKVAAKLGVEESIVKQIEEIHDEEVKLKKRRHALLFADGGIKKALDMAMNL</sequence>
<accession>A0A820A5N5</accession>
<feature type="domain" description="Co-chaperone DjlA N-terminal" evidence="1">
    <location>
        <begin position="39"/>
        <end position="142"/>
    </location>
</feature>
<organism evidence="2 3">
    <name type="scientific">Rotaria sordida</name>
    <dbReference type="NCBI Taxonomy" id="392033"/>
    <lineage>
        <taxon>Eukaryota</taxon>
        <taxon>Metazoa</taxon>
        <taxon>Spiralia</taxon>
        <taxon>Gnathifera</taxon>
        <taxon>Rotifera</taxon>
        <taxon>Eurotatoria</taxon>
        <taxon>Bdelloidea</taxon>
        <taxon>Philodinida</taxon>
        <taxon>Philodinidae</taxon>
        <taxon>Rotaria</taxon>
    </lineage>
</organism>
<dbReference type="EMBL" id="CAJOBE010014949">
    <property type="protein sequence ID" value="CAF4184283.1"/>
    <property type="molecule type" value="Genomic_DNA"/>
</dbReference>
<comment type="caution">
    <text evidence="2">The sequence shown here is derived from an EMBL/GenBank/DDBJ whole genome shotgun (WGS) entry which is preliminary data.</text>
</comment>
<evidence type="ECO:0000313" key="2">
    <source>
        <dbReference type="EMBL" id="CAF4184283.1"/>
    </source>
</evidence>
<evidence type="ECO:0000313" key="3">
    <source>
        <dbReference type="Proteomes" id="UP000663874"/>
    </source>
</evidence>
<dbReference type="Pfam" id="PF05099">
    <property type="entry name" value="TerB"/>
    <property type="match status" value="1"/>
</dbReference>
<proteinExistence type="predicted"/>
<dbReference type="AlphaFoldDB" id="A0A820A5N5"/>
<reference evidence="2" key="1">
    <citation type="submission" date="2021-02" db="EMBL/GenBank/DDBJ databases">
        <authorList>
            <person name="Nowell W R."/>
        </authorList>
    </citation>
    <scope>NUCLEOTIDE SEQUENCE</scope>
</reference>
<dbReference type="SUPFAM" id="SSF158682">
    <property type="entry name" value="TerB-like"/>
    <property type="match status" value="1"/>
</dbReference>
<name>A0A820A5N5_9BILA</name>